<dbReference type="Pfam" id="PF00501">
    <property type="entry name" value="AMP-binding"/>
    <property type="match status" value="1"/>
</dbReference>
<dbReference type="InterPro" id="IPR044894">
    <property type="entry name" value="TubC_N_sf"/>
</dbReference>
<dbReference type="InterPro" id="IPR001242">
    <property type="entry name" value="Condensation_dom"/>
</dbReference>
<dbReference type="FunFam" id="3.30.559.10:FF:000023">
    <property type="entry name" value="Non-ribosomal peptide synthetase"/>
    <property type="match status" value="1"/>
</dbReference>
<dbReference type="FunFam" id="3.40.50.12780:FF:000012">
    <property type="entry name" value="Non-ribosomal peptide synthetase"/>
    <property type="match status" value="1"/>
</dbReference>
<dbReference type="PANTHER" id="PTHR45527">
    <property type="entry name" value="NONRIBOSOMAL PEPTIDE SYNTHETASE"/>
    <property type="match status" value="1"/>
</dbReference>
<dbReference type="InterPro" id="IPR041464">
    <property type="entry name" value="TubC_N"/>
</dbReference>
<dbReference type="SUPFAM" id="SSF47336">
    <property type="entry name" value="ACP-like"/>
    <property type="match status" value="1"/>
</dbReference>
<dbReference type="InterPro" id="IPR006162">
    <property type="entry name" value="Ppantetheine_attach_site"/>
</dbReference>
<dbReference type="InterPro" id="IPR036736">
    <property type="entry name" value="ACP-like_sf"/>
</dbReference>
<dbReference type="PANTHER" id="PTHR45527:SF10">
    <property type="entry name" value="PYOCHELIN SYNTHASE PCHF"/>
    <property type="match status" value="1"/>
</dbReference>
<dbReference type="Proteomes" id="UP000184111">
    <property type="component" value="Unassembled WGS sequence"/>
</dbReference>
<evidence type="ECO:0000256" key="3">
    <source>
        <dbReference type="ARBA" id="ARBA00007380"/>
    </source>
</evidence>
<evidence type="ECO:0000256" key="4">
    <source>
        <dbReference type="ARBA" id="ARBA00016743"/>
    </source>
</evidence>
<dbReference type="InterPro" id="IPR010071">
    <property type="entry name" value="AA_adenyl_dom"/>
</dbReference>
<dbReference type="GO" id="GO:0005737">
    <property type="term" value="C:cytoplasm"/>
    <property type="evidence" value="ECO:0007669"/>
    <property type="project" value="TreeGrafter"/>
</dbReference>
<dbReference type="FunFam" id="3.30.559.30:FF:000006">
    <property type="entry name" value="Yersiniabactin polyketide/non-ribosomal peptide synthetase"/>
    <property type="match status" value="1"/>
</dbReference>
<dbReference type="NCBIfam" id="TIGR01733">
    <property type="entry name" value="AA-adenyl-dom"/>
    <property type="match status" value="1"/>
</dbReference>
<dbReference type="InterPro" id="IPR020845">
    <property type="entry name" value="AMP-binding_CS"/>
</dbReference>
<dbReference type="GO" id="GO:0031177">
    <property type="term" value="F:phosphopantetheine binding"/>
    <property type="evidence" value="ECO:0007669"/>
    <property type="project" value="InterPro"/>
</dbReference>
<dbReference type="Gene3D" id="1.10.1200.10">
    <property type="entry name" value="ACP-like"/>
    <property type="match status" value="1"/>
</dbReference>
<dbReference type="STRING" id="310782.SAMN05216499_108164"/>
<dbReference type="GO" id="GO:0044550">
    <property type="term" value="P:secondary metabolite biosynthetic process"/>
    <property type="evidence" value="ECO:0007669"/>
    <property type="project" value="TreeGrafter"/>
</dbReference>
<dbReference type="InterPro" id="IPR045851">
    <property type="entry name" value="AMP-bd_C_sf"/>
</dbReference>
<evidence type="ECO:0000256" key="1">
    <source>
        <dbReference type="ARBA" id="ARBA00001957"/>
    </source>
</evidence>
<comment type="cofactor">
    <cofactor evidence="1">
        <name>pantetheine 4'-phosphate</name>
        <dbReference type="ChEBI" id="CHEBI:47942"/>
    </cofactor>
</comment>
<dbReference type="SUPFAM" id="SSF56801">
    <property type="entry name" value="Acetyl-CoA synthetase-like"/>
    <property type="match status" value="1"/>
</dbReference>
<reference evidence="10 11" key="1">
    <citation type="submission" date="2016-11" db="EMBL/GenBank/DDBJ databases">
        <authorList>
            <person name="Jaros S."/>
            <person name="Januszkiewicz K."/>
            <person name="Wedrychowicz H."/>
        </authorList>
    </citation>
    <scope>NUCLEOTIDE SEQUENCE [LARGE SCALE GENOMIC DNA]</scope>
    <source>
        <strain evidence="10 11">CGMCC 4.2025</strain>
    </source>
</reference>
<comment type="similarity">
    <text evidence="3">Belongs to the ATP-dependent AMP-binding enzyme family. MbtB subfamily.</text>
</comment>
<keyword evidence="6" id="KW-0597">Phosphoprotein</keyword>
<dbReference type="GO" id="GO:0016874">
    <property type="term" value="F:ligase activity"/>
    <property type="evidence" value="ECO:0007669"/>
    <property type="project" value="UniProtKB-KW"/>
</dbReference>
<dbReference type="GO" id="GO:0017000">
    <property type="term" value="P:antibiotic biosynthetic process"/>
    <property type="evidence" value="ECO:0007669"/>
    <property type="project" value="UniProtKB-ARBA"/>
</dbReference>
<dbReference type="Gene3D" id="3.30.559.30">
    <property type="entry name" value="Nonribosomal peptide synthetase, condensation domain"/>
    <property type="match status" value="1"/>
</dbReference>
<dbReference type="SUPFAM" id="SSF52777">
    <property type="entry name" value="CoA-dependent acyltransferases"/>
    <property type="match status" value="2"/>
</dbReference>
<dbReference type="CDD" id="cd12114">
    <property type="entry name" value="A_NRPS_TlmIV_like"/>
    <property type="match status" value="1"/>
</dbReference>
<dbReference type="InterPro" id="IPR023213">
    <property type="entry name" value="CAT-like_dom_sf"/>
</dbReference>
<dbReference type="SMART" id="SM00823">
    <property type="entry name" value="PKS_PP"/>
    <property type="match status" value="1"/>
</dbReference>
<comment type="pathway">
    <text evidence="2">Siderophore biosynthesis; mycobactin biosynthesis.</text>
</comment>
<evidence type="ECO:0000313" key="10">
    <source>
        <dbReference type="EMBL" id="SHM11891.1"/>
    </source>
</evidence>
<organism evidence="10 11">
    <name type="scientific">Actinacidiphila paucisporea</name>
    <dbReference type="NCBI Taxonomy" id="310782"/>
    <lineage>
        <taxon>Bacteria</taxon>
        <taxon>Bacillati</taxon>
        <taxon>Actinomycetota</taxon>
        <taxon>Actinomycetes</taxon>
        <taxon>Kitasatosporales</taxon>
        <taxon>Streptomycetaceae</taxon>
        <taxon>Actinacidiphila</taxon>
    </lineage>
</organism>
<evidence type="ECO:0000256" key="5">
    <source>
        <dbReference type="ARBA" id="ARBA00022450"/>
    </source>
</evidence>
<dbReference type="Pfam" id="PF00550">
    <property type="entry name" value="PP-binding"/>
    <property type="match status" value="1"/>
</dbReference>
<evidence type="ECO:0000256" key="2">
    <source>
        <dbReference type="ARBA" id="ARBA00005102"/>
    </source>
</evidence>
<dbReference type="InterPro" id="IPR057737">
    <property type="entry name" value="Condensation_MtbB-like"/>
</dbReference>
<dbReference type="Gene3D" id="2.30.38.10">
    <property type="entry name" value="Luciferase, Domain 3"/>
    <property type="match status" value="1"/>
</dbReference>
<evidence type="ECO:0000256" key="8">
    <source>
        <dbReference type="ARBA" id="ARBA00033440"/>
    </source>
</evidence>
<evidence type="ECO:0000259" key="9">
    <source>
        <dbReference type="PROSITE" id="PS50075"/>
    </source>
</evidence>
<protein>
    <recommendedName>
        <fullName evidence="4">Phenyloxazoline synthase MbtB</fullName>
    </recommendedName>
    <alternativeName>
        <fullName evidence="8">Mycobactin synthetase protein B</fullName>
    </alternativeName>
</protein>
<gene>
    <name evidence="10" type="ORF">SAMN05216499_108164</name>
</gene>
<dbReference type="PROSITE" id="PS00012">
    <property type="entry name" value="PHOSPHOPANTETHEINE"/>
    <property type="match status" value="1"/>
</dbReference>
<evidence type="ECO:0000313" key="11">
    <source>
        <dbReference type="Proteomes" id="UP000184111"/>
    </source>
</evidence>
<dbReference type="EMBL" id="FRBI01000008">
    <property type="protein sequence ID" value="SHM11891.1"/>
    <property type="molecule type" value="Genomic_DNA"/>
</dbReference>
<dbReference type="Gene3D" id="1.10.10.1830">
    <property type="entry name" value="Non-ribosomal peptide synthase, adenylation domain"/>
    <property type="match status" value="1"/>
</dbReference>
<dbReference type="Gene3D" id="3.40.50.980">
    <property type="match status" value="2"/>
</dbReference>
<dbReference type="Gene3D" id="3.30.300.30">
    <property type="match status" value="1"/>
</dbReference>
<proteinExistence type="inferred from homology"/>
<dbReference type="Pfam" id="PF00668">
    <property type="entry name" value="Condensation"/>
    <property type="match status" value="1"/>
</dbReference>
<keyword evidence="7" id="KW-0436">Ligase</keyword>
<dbReference type="RefSeq" id="WP_073498398.1">
    <property type="nucleotide sequence ID" value="NZ_FRBI01000008.1"/>
</dbReference>
<evidence type="ECO:0000256" key="7">
    <source>
        <dbReference type="ARBA" id="ARBA00022598"/>
    </source>
</evidence>
<dbReference type="InterPro" id="IPR020806">
    <property type="entry name" value="PKS_PP-bd"/>
</dbReference>
<keyword evidence="5" id="KW-0596">Phosphopantetheine</keyword>
<evidence type="ECO:0000256" key="6">
    <source>
        <dbReference type="ARBA" id="ARBA00022553"/>
    </source>
</evidence>
<dbReference type="InterPro" id="IPR009081">
    <property type="entry name" value="PP-bd_ACP"/>
</dbReference>
<feature type="domain" description="Carrier" evidence="9">
    <location>
        <begin position="1040"/>
        <end position="1119"/>
    </location>
</feature>
<dbReference type="PROSITE" id="PS00455">
    <property type="entry name" value="AMP_BINDING"/>
    <property type="match status" value="1"/>
</dbReference>
<dbReference type="OrthoDB" id="2472181at2"/>
<keyword evidence="11" id="KW-1185">Reference proteome</keyword>
<sequence>MAQALLSELHRRGIRLRLVDDRLDVVAPAGSLTPELREQLKAGRDQLIALLRGSEAGGERVGVVPRPDLRHEPFPLTDIQQAYWIGRSSAIELGGVSTHYYFELDGEGLDPGRLTRALNAVITRHDMLRAVVQPDGLQRVLPDVPAYEIAVDDLSGLPEQRREDELLRTRAEMGARTPDPDAWPLFEIRASLLGGGRHRLHLSFNILIIDFFSLALLFHDWRVCYQQPDRLPEPPGVFYRDYITAQQELREGPGYQQAEAYWLGRLADLPPAPELPLAMQPSQLPAVEFVRRQGRLPREQWDAVKAAARKRGLTPSVALMTAFSDVLRLWSAGRDGFTLNLTLFDRPPLHPAIGEIIGDFTSLTMLAVQEPGDEPFAERALRLGEQLLRDLGHTSYSGLRVLRERARSLSSGLGAAMPIVVTSAIGSAPEQDQAADRGFFGRLGYGISQTPQVWVDHQIMEEFGDLLYNWDCVDALFPDRLLDDMFAAYHGLLEQLATGDSVWDDPSLRPQLPAWQQAERDAANATDRELPGGTLCGLAEDRARTAPDAVAVIDGDTRLTYRGLTGHANRLARRLLECGARRDNLVGVVLERGWEQVAATLGVTASGAAYLPVDPSWPQARRSQVLELGGVQLVVTSATLRDSAQWPAGVQVLTLEDAEVLAADDGPLDSGPAPTDLAYVIFTSGSTGTPKGVMIDHRGAVNTVLDVNERFGVGPDDRVLALSSLSFDLSVYDVFGTLAAGAAVVIPSPSGARDPQHWTELMDEHGVTVWNSVPALMQAWVDAGGRTAAGTLRTVLLSGDWIPVTLPDAIRAAEPAARVVSLGGATEASIWSVCYPIGEVPREWVRVPYGKPLANQTLHIFDAAFEPCPVWTPGDLYIGGTGVAKGYWADPQRTAAAFVTHPVTGERLYRTGDLGRYLPSGDIEFLGRLDSQVKLNGYRIELGEITATLRRLPGVAEGLVRVDANPVTGARQLVAYVVAAPGSAPDTEAVRAALADVLPDYMVPQHYLLIDAVPLSANGKVDVSALPTAWTEPDQEAVVGPRDDLEEQMLGIWREVLQRDDFGVLDNLFEMGADSLHAVRILTRLRDDLGIDTEGDEGLRLLFESPTVTELTAELRKRAGESA</sequence>
<accession>A0A1M7G6J9</accession>
<dbReference type="CDD" id="cd19535">
    <property type="entry name" value="Cyc_NRPS"/>
    <property type="match status" value="1"/>
</dbReference>
<name>A0A1M7G6J9_9ACTN</name>
<dbReference type="Pfam" id="PF18563">
    <property type="entry name" value="TubC_N"/>
    <property type="match status" value="1"/>
</dbReference>
<dbReference type="Gene3D" id="3.30.559.10">
    <property type="entry name" value="Chloramphenicol acetyltransferase-like domain"/>
    <property type="match status" value="1"/>
</dbReference>
<dbReference type="Pfam" id="PF13193">
    <property type="entry name" value="AMP-binding_C"/>
    <property type="match status" value="1"/>
</dbReference>
<dbReference type="AlphaFoldDB" id="A0A1M7G6J9"/>
<dbReference type="InterPro" id="IPR000873">
    <property type="entry name" value="AMP-dep_synth/lig_dom"/>
</dbReference>
<dbReference type="InterPro" id="IPR025110">
    <property type="entry name" value="AMP-bd_C"/>
</dbReference>
<dbReference type="GO" id="GO:0008610">
    <property type="term" value="P:lipid biosynthetic process"/>
    <property type="evidence" value="ECO:0007669"/>
    <property type="project" value="UniProtKB-ARBA"/>
</dbReference>
<dbReference type="GO" id="GO:0043041">
    <property type="term" value="P:amino acid activation for nonribosomal peptide biosynthetic process"/>
    <property type="evidence" value="ECO:0007669"/>
    <property type="project" value="TreeGrafter"/>
</dbReference>
<dbReference type="PROSITE" id="PS50075">
    <property type="entry name" value="CARRIER"/>
    <property type="match status" value="1"/>
</dbReference>
<dbReference type="FunFam" id="3.40.50.980:FF:000001">
    <property type="entry name" value="Non-ribosomal peptide synthetase"/>
    <property type="match status" value="1"/>
</dbReference>